<dbReference type="EMBL" id="RLIH01000009">
    <property type="protein sequence ID" value="RVU54477.1"/>
    <property type="molecule type" value="Genomic_DNA"/>
</dbReference>
<gene>
    <name evidence="5" type="ORF">EF514_06900</name>
</gene>
<dbReference type="OrthoDB" id="9781630at2"/>
<proteinExistence type="predicted"/>
<dbReference type="AlphaFoldDB" id="A0A437S676"/>
<dbReference type="InterPro" id="IPR000524">
    <property type="entry name" value="Tscrpt_reg_HTH_GntR"/>
</dbReference>
<dbReference type="GO" id="GO:0003677">
    <property type="term" value="F:DNA binding"/>
    <property type="evidence" value="ECO:0007669"/>
    <property type="project" value="UniProtKB-KW"/>
</dbReference>
<protein>
    <submittedName>
        <fullName evidence="5">GntR family transcriptional regulator</fullName>
    </submittedName>
</protein>
<dbReference type="SUPFAM" id="SSF46785">
    <property type="entry name" value="Winged helix' DNA-binding domain"/>
    <property type="match status" value="1"/>
</dbReference>
<dbReference type="GO" id="GO:0003700">
    <property type="term" value="F:DNA-binding transcription factor activity"/>
    <property type="evidence" value="ECO:0007669"/>
    <property type="project" value="InterPro"/>
</dbReference>
<keyword evidence="6" id="KW-1185">Reference proteome</keyword>
<keyword evidence="1" id="KW-0805">Transcription regulation</keyword>
<dbReference type="SMART" id="SM00345">
    <property type="entry name" value="HTH_GNTR"/>
    <property type="match status" value="1"/>
</dbReference>
<comment type="caution">
    <text evidence="5">The sequence shown here is derived from an EMBL/GenBank/DDBJ whole genome shotgun (WGS) entry which is preliminary data.</text>
</comment>
<dbReference type="Gene3D" id="1.20.120.530">
    <property type="entry name" value="GntR ligand-binding domain-like"/>
    <property type="match status" value="1"/>
</dbReference>
<keyword evidence="2" id="KW-0238">DNA-binding</keyword>
<evidence type="ECO:0000313" key="5">
    <source>
        <dbReference type="EMBL" id="RVU54477.1"/>
    </source>
</evidence>
<dbReference type="Gene3D" id="1.10.10.10">
    <property type="entry name" value="Winged helix-like DNA-binding domain superfamily/Winged helix DNA-binding domain"/>
    <property type="match status" value="1"/>
</dbReference>
<dbReference type="SUPFAM" id="SSF48008">
    <property type="entry name" value="GntR ligand-binding domain-like"/>
    <property type="match status" value="1"/>
</dbReference>
<dbReference type="Proteomes" id="UP000288812">
    <property type="component" value="Unassembled WGS sequence"/>
</dbReference>
<dbReference type="Pfam" id="PF07729">
    <property type="entry name" value="FCD"/>
    <property type="match status" value="1"/>
</dbReference>
<dbReference type="PROSITE" id="PS50949">
    <property type="entry name" value="HTH_GNTR"/>
    <property type="match status" value="1"/>
</dbReference>
<evidence type="ECO:0000256" key="3">
    <source>
        <dbReference type="ARBA" id="ARBA00023163"/>
    </source>
</evidence>
<name>A0A437S676_9FIRM</name>
<dbReference type="Pfam" id="PF00392">
    <property type="entry name" value="GntR"/>
    <property type="match status" value="1"/>
</dbReference>
<dbReference type="InterPro" id="IPR036388">
    <property type="entry name" value="WH-like_DNA-bd_sf"/>
</dbReference>
<dbReference type="InterPro" id="IPR036390">
    <property type="entry name" value="WH_DNA-bd_sf"/>
</dbReference>
<dbReference type="PANTHER" id="PTHR43537">
    <property type="entry name" value="TRANSCRIPTIONAL REGULATOR, GNTR FAMILY"/>
    <property type="match status" value="1"/>
</dbReference>
<evidence type="ECO:0000256" key="1">
    <source>
        <dbReference type="ARBA" id="ARBA00023015"/>
    </source>
</evidence>
<evidence type="ECO:0000259" key="4">
    <source>
        <dbReference type="PROSITE" id="PS50949"/>
    </source>
</evidence>
<accession>A0A437S676</accession>
<feature type="domain" description="HTH gntR-type" evidence="4">
    <location>
        <begin position="5"/>
        <end position="72"/>
    </location>
</feature>
<keyword evidence="3" id="KW-0804">Transcription</keyword>
<dbReference type="PANTHER" id="PTHR43537:SF24">
    <property type="entry name" value="GLUCONATE OPERON TRANSCRIPTIONAL REPRESSOR"/>
    <property type="match status" value="1"/>
</dbReference>
<sequence length="215" mass="25434">MVGVMSIKDRVYDFLSMQISSGNMKRNDKITEQYLAEQLGISRTPVREVLFQLSADDILEHEPRKGFKFKQYTKEDVQDYYEMIGVLDAKIASLVVNNLKESDYSLMKFYIDAMSSAIENKLYTKYNDLQITFHNIYINKCENEKMIAEIHRLKKKFIGADYSRIDEKMITTELLKTNTEHMEILKLFKEGRANEVRDYIENVHWSREKALLDNW</sequence>
<dbReference type="InterPro" id="IPR011711">
    <property type="entry name" value="GntR_C"/>
</dbReference>
<dbReference type="CDD" id="cd07377">
    <property type="entry name" value="WHTH_GntR"/>
    <property type="match status" value="1"/>
</dbReference>
<evidence type="ECO:0000313" key="6">
    <source>
        <dbReference type="Proteomes" id="UP000288812"/>
    </source>
</evidence>
<evidence type="ECO:0000256" key="2">
    <source>
        <dbReference type="ARBA" id="ARBA00023125"/>
    </source>
</evidence>
<reference evidence="5 6" key="1">
    <citation type="submission" date="2018-11" db="EMBL/GenBank/DDBJ databases">
        <title>Genome sequencing and assembly of Anaerosphaera sp. nov., GS7-6-2.</title>
        <authorList>
            <person name="Rettenmaier R."/>
            <person name="Liebl W."/>
            <person name="Zverlov V."/>
        </authorList>
    </citation>
    <scope>NUCLEOTIDE SEQUENCE [LARGE SCALE GENOMIC DNA]</scope>
    <source>
        <strain evidence="5 6">GS7-6-2</strain>
    </source>
</reference>
<dbReference type="InterPro" id="IPR008920">
    <property type="entry name" value="TF_FadR/GntR_C"/>
</dbReference>
<organism evidence="5 6">
    <name type="scientific">Anaerosphaera multitolerans</name>
    <dbReference type="NCBI Taxonomy" id="2487351"/>
    <lineage>
        <taxon>Bacteria</taxon>
        <taxon>Bacillati</taxon>
        <taxon>Bacillota</taxon>
        <taxon>Tissierellia</taxon>
        <taxon>Tissierellales</taxon>
        <taxon>Peptoniphilaceae</taxon>
        <taxon>Anaerosphaera</taxon>
    </lineage>
</organism>